<dbReference type="EMBL" id="QDKM01000001">
    <property type="protein sequence ID" value="PVH30825.1"/>
    <property type="molecule type" value="Genomic_DNA"/>
</dbReference>
<dbReference type="GO" id="GO:0016491">
    <property type="term" value="F:oxidoreductase activity"/>
    <property type="evidence" value="ECO:0007669"/>
    <property type="project" value="UniProtKB-KW"/>
</dbReference>
<dbReference type="SMART" id="SM01008">
    <property type="entry name" value="Ald_Xan_dh_C"/>
    <property type="match status" value="1"/>
</dbReference>
<dbReference type="Pfam" id="PF20256">
    <property type="entry name" value="MoCoBD_2"/>
    <property type="match status" value="1"/>
</dbReference>
<dbReference type="InterPro" id="IPR037165">
    <property type="entry name" value="AldOxase/xan_DH_Mopterin-bd_sf"/>
</dbReference>
<organism evidence="4 5">
    <name type="scientific">Pararhodobacter oceanensis</name>
    <dbReference type="NCBI Taxonomy" id="2172121"/>
    <lineage>
        <taxon>Bacteria</taxon>
        <taxon>Pseudomonadati</taxon>
        <taxon>Pseudomonadota</taxon>
        <taxon>Alphaproteobacteria</taxon>
        <taxon>Rhodobacterales</taxon>
        <taxon>Paracoccaceae</taxon>
        <taxon>Pararhodobacter</taxon>
    </lineage>
</organism>
<dbReference type="OrthoDB" id="9758509at2"/>
<dbReference type="InterPro" id="IPR008274">
    <property type="entry name" value="AldOxase/xan_DH_MoCoBD1"/>
</dbReference>
<accession>A0A2T8HZF2</accession>
<dbReference type="Pfam" id="PF02738">
    <property type="entry name" value="MoCoBD_1"/>
    <property type="match status" value="1"/>
</dbReference>
<evidence type="ECO:0000256" key="1">
    <source>
        <dbReference type="ARBA" id="ARBA00022505"/>
    </source>
</evidence>
<dbReference type="PANTHER" id="PTHR11908">
    <property type="entry name" value="XANTHINE DEHYDROGENASE"/>
    <property type="match status" value="1"/>
</dbReference>
<dbReference type="InterPro" id="IPR000674">
    <property type="entry name" value="Ald_Oxase/Xan_DH_a/b"/>
</dbReference>
<dbReference type="AlphaFoldDB" id="A0A2T8HZF2"/>
<dbReference type="RefSeq" id="WP_116557233.1">
    <property type="nucleotide sequence ID" value="NZ_QDKM01000001.1"/>
</dbReference>
<dbReference type="PANTHER" id="PTHR11908:SF132">
    <property type="entry name" value="ALDEHYDE OXIDASE 1-RELATED"/>
    <property type="match status" value="1"/>
</dbReference>
<dbReference type="SUPFAM" id="SSF54665">
    <property type="entry name" value="CO dehydrogenase molybdoprotein N-domain-like"/>
    <property type="match status" value="1"/>
</dbReference>
<sequence>MRAFGQSQSVKRREDIRFLTGEGRYISDIAPKTALTAVFLRAPTAHADVLAIDTSEAAQMPGVAAILTAKDLHAAGLTAGMATTPAKDQRDQTGATPRRPFLAEDRVRHVGEPVALIVAETRDAALDAAEAIIVDYGEHPAHVALAEGGAQLHAEAPENLAYDWQLGDENAVNAAFKNAAHVTTLSVVQNRVTVASMEPRAAYAEWEGERVHLAYGGQGVWGIKRDLARCFDLDPERVRVTTPDVGGGFGMKAMNHPEYFAIVQAARQLGRPVVWISDRSEAMQSDNGARDLTSTAELAFDADHRILAYRVNTVSNLGAYNSGFGQNIQSMLFSKVLTGTYHIPCALLNVKGLFTNTTPVDAYRGAGRPEAITLLERTMDMAARELDLSPFDLRARNFIAPEAFPYTTPAEVTYDVGEFTRVLERAKIEGDLAGFPARKAASEAAGKLRGMGLCYYIESILGDDREDATVEFTDEGRVTLYVGTQSNGQGHETVYAQYLSDLTGVPYEAIDVVQGDSDRIERGGGTGGSRSVTVQSFATHATSEKMVNAFCAFLESEYDAAPYTFADGIFSAPGSNQRPTLLEAADLARQRDRKDLLRHHNRAQLPARSFPNGAHICEVEIDPETGALVMDRYVAVDDLGTLMHPMLAEGQVHGGVAQGFGQAVIENTVYDGDGQLLTGSFMDYALPRAADLPMIGFVSEPTPSKNNPIGMKGCGEAGTVGALAAVGNAVLDALWDRGVRHIDMPFTPHRIWTWLKEAQK</sequence>
<dbReference type="InterPro" id="IPR016208">
    <property type="entry name" value="Ald_Oxase/xanthine_DH-like"/>
</dbReference>
<proteinExistence type="predicted"/>
<name>A0A2T8HZF2_9RHOB</name>
<keyword evidence="2" id="KW-0560">Oxidoreductase</keyword>
<dbReference type="InterPro" id="IPR046867">
    <property type="entry name" value="AldOxase/xan_DH_MoCoBD2"/>
</dbReference>
<dbReference type="Proteomes" id="UP000245911">
    <property type="component" value="Unassembled WGS sequence"/>
</dbReference>
<comment type="caution">
    <text evidence="4">The sequence shown here is derived from an EMBL/GenBank/DDBJ whole genome shotgun (WGS) entry which is preliminary data.</text>
</comment>
<keyword evidence="5" id="KW-1185">Reference proteome</keyword>
<dbReference type="Gene3D" id="3.30.365.10">
    <property type="entry name" value="Aldehyde oxidase/xanthine dehydrogenase, molybdopterin binding domain"/>
    <property type="match status" value="4"/>
</dbReference>
<evidence type="ECO:0000313" key="4">
    <source>
        <dbReference type="EMBL" id="PVH30825.1"/>
    </source>
</evidence>
<dbReference type="Pfam" id="PF01315">
    <property type="entry name" value="Ald_Xan_dh_C"/>
    <property type="match status" value="1"/>
</dbReference>
<dbReference type="GO" id="GO:0005506">
    <property type="term" value="F:iron ion binding"/>
    <property type="evidence" value="ECO:0007669"/>
    <property type="project" value="InterPro"/>
</dbReference>
<evidence type="ECO:0000313" key="5">
    <source>
        <dbReference type="Proteomes" id="UP000245911"/>
    </source>
</evidence>
<gene>
    <name evidence="4" type="ORF">DDE20_02670</name>
</gene>
<protein>
    <submittedName>
        <fullName evidence="4">Xanthine dehydrogenase</fullName>
    </submittedName>
</protein>
<reference evidence="4 5" key="1">
    <citation type="submission" date="2018-04" db="EMBL/GenBank/DDBJ databases">
        <title>Pararhodobacter oceanense sp. nov., isolated from marine intertidal sediment.</title>
        <authorList>
            <person name="Wang X.-L."/>
            <person name="Du Z.-J."/>
        </authorList>
    </citation>
    <scope>NUCLEOTIDE SEQUENCE [LARGE SCALE GENOMIC DNA]</scope>
    <source>
        <strain evidence="4 5">AM505</strain>
    </source>
</reference>
<evidence type="ECO:0000256" key="2">
    <source>
        <dbReference type="ARBA" id="ARBA00023002"/>
    </source>
</evidence>
<evidence type="ECO:0000259" key="3">
    <source>
        <dbReference type="SMART" id="SM01008"/>
    </source>
</evidence>
<keyword evidence="1" id="KW-0500">Molybdenum</keyword>
<feature type="domain" description="Aldehyde oxidase/xanthine dehydrogenase a/b hammerhead" evidence="3">
    <location>
        <begin position="20"/>
        <end position="140"/>
    </location>
</feature>
<dbReference type="SUPFAM" id="SSF56003">
    <property type="entry name" value="Molybdenum cofactor-binding domain"/>
    <property type="match status" value="1"/>
</dbReference>
<dbReference type="InterPro" id="IPR036856">
    <property type="entry name" value="Ald_Oxase/Xan_DH_a/b_sf"/>
</dbReference>
<dbReference type="Gene3D" id="3.90.1170.50">
    <property type="entry name" value="Aldehyde oxidase/xanthine dehydrogenase, a/b hammerhead"/>
    <property type="match status" value="1"/>
</dbReference>